<dbReference type="Proteomes" id="UP001241377">
    <property type="component" value="Unassembled WGS sequence"/>
</dbReference>
<proteinExistence type="predicted"/>
<gene>
    <name evidence="1" type="ORF">QFC19_009254</name>
</gene>
<evidence type="ECO:0000313" key="2">
    <source>
        <dbReference type="Proteomes" id="UP001241377"/>
    </source>
</evidence>
<name>A0ACC2UWN2_9TREE</name>
<sequence>MPLPENTATVRRAHALAHGVALVRPFEAGDHEEILALSNTAIVQGIKDKRWTATRVLQAFVSRALVAQDRTNCLTEVMFEQAYARASSLDAHFAETGNLVGPMHGLPVSIKDMIHIRFAHTTLGLSSYLAQPPHTSSAAIVAALEHLGAIVPYVKTNVPQLLLSFECNNAVWGRTVNPYSTAHTSGGSSGGEGALVAFRGSALAVGTDIGGSLRIPAGYCGIYSLKPSSVKGSAWPSEGVARLGEGFEGLISVVGPMCATAEDLQMAWVEVGRLLSLEGLKFNNDDASDMDTDLEYTLAKEQLEKQLGVPDLPARKPIDYGSLRPLHLAQKRYPARSIRIGVYHTDGFTHTTPASYRAVEEALAALRAKHSQDEIEIVHLSKDDVRAVEAMEIFVGLTSAAKYRHLTHPHLSPDALEPTLHVPVYMSRLPAAIRLLIAFILTYILGETDFAKLARAASGKSAEEYFKWVQHRETFRREWRERVWEGYDLDAVIAKLSLLSISTAIYNVLDYPIACLPVTRVDPTKDSHRRPPVVEEGYEKESQSWHKWANDAEQGKCSRLVRKEVYRAYDASKMQGLPVGLQVITPPGKEERAIGIMRMVDDALTDVKSGLRTGKGMSSVQGKSGDQLDLYASGQIWECTRDGSVVAG</sequence>
<comment type="caution">
    <text evidence="1">The sequence shown here is derived from an EMBL/GenBank/DDBJ whole genome shotgun (WGS) entry which is preliminary data.</text>
</comment>
<keyword evidence="2" id="KW-1185">Reference proteome</keyword>
<protein>
    <submittedName>
        <fullName evidence="1">Uncharacterized protein</fullName>
    </submittedName>
</protein>
<evidence type="ECO:0000313" key="1">
    <source>
        <dbReference type="EMBL" id="KAJ9091080.1"/>
    </source>
</evidence>
<dbReference type="EMBL" id="JASBWR010000155">
    <property type="protein sequence ID" value="KAJ9091080.1"/>
    <property type="molecule type" value="Genomic_DNA"/>
</dbReference>
<accession>A0ACC2UWN2</accession>
<reference evidence="1" key="1">
    <citation type="submission" date="2023-04" db="EMBL/GenBank/DDBJ databases">
        <title>Draft Genome sequencing of Naganishia species isolated from polar environments using Oxford Nanopore Technology.</title>
        <authorList>
            <person name="Leo P."/>
            <person name="Venkateswaran K."/>
        </authorList>
    </citation>
    <scope>NUCLEOTIDE SEQUENCE</scope>
    <source>
        <strain evidence="1">MNA-CCFEE 5261</strain>
    </source>
</reference>
<organism evidence="1 2">
    <name type="scientific">Naganishia cerealis</name>
    <dbReference type="NCBI Taxonomy" id="610337"/>
    <lineage>
        <taxon>Eukaryota</taxon>
        <taxon>Fungi</taxon>
        <taxon>Dikarya</taxon>
        <taxon>Basidiomycota</taxon>
        <taxon>Agaricomycotina</taxon>
        <taxon>Tremellomycetes</taxon>
        <taxon>Filobasidiales</taxon>
        <taxon>Filobasidiaceae</taxon>
        <taxon>Naganishia</taxon>
    </lineage>
</organism>